<dbReference type="PANTHER" id="PTHR30121:SF6">
    <property type="entry name" value="SLR6007 PROTEIN"/>
    <property type="match status" value="1"/>
</dbReference>
<evidence type="ECO:0000313" key="3">
    <source>
        <dbReference type="EMBL" id="ALG06194.1"/>
    </source>
</evidence>
<feature type="domain" description="AAA+ ATPase" evidence="2">
    <location>
        <begin position="648"/>
        <end position="975"/>
    </location>
</feature>
<protein>
    <submittedName>
        <fullName evidence="3">AAA family ATPase</fullName>
    </submittedName>
</protein>
<feature type="domain" description="AAA+ ATPase" evidence="2">
    <location>
        <begin position="56"/>
        <end position="279"/>
    </location>
</feature>
<dbReference type="AlphaFoldDB" id="A0A0N9HTG5"/>
<dbReference type="OrthoDB" id="3881471at2"/>
<accession>A0A0N9HTG5</accession>
<dbReference type="STRING" id="860235.AOZ06_03975"/>
<sequence>MTEHLREALAVLRFNSAETPDDVWHTSPSHIEGLHARAEGRIQAGIADARNSTGPSPIGLVLQGEKGVGKTHLLGTVRRMVQEQGGFFFLIELTSGSAFWDDVADAMRSELRRVNDDGALQITVLLRQLCKEAGVPDDVAQAILSEAPLTPDHLRQFLNGLRNVDGRIAVECGDTIRALVLYASSEHADVGWAYLQGLGDADRERRQWGMHPKPKQSRTLVRDISRVLAMTGPCLIAIDQLDTLVNKSQDAIEATVTDPELTRELALIADGLMQLRETTRRTVTVVACLPNTWMQLNSIASDTVQDRFTETPILASITDPAIGRSLVEKWLGTIYQRNGITPPHPTWPVAPSAFGEAWTAYTPRQLLKRIHAHAEVCLAGDIRELGSFDEQPVVRPVERSPEVPAPAGQEPGYFADFDDQFTQLREKTDVAAADLTRHNEDAVMPALLLAGLKSWITEVGNDDLKWHPEPLPEDMTLHAGLRRTVNEALDIEERWVFRLIASSHGTIVLHKMRRARAAAGIRSGETDRHLVLIRNATKGWNGFKTKAEFAELEKMGTKRVRVSDDDLRTFSALKEMLSAQTHQLLAWLVARKPASSGTFLREILPTPAHARSNHQETRPPPPQRQQQASSAEIVLGMDNEIRVELESLRKHAIVFAGSGSGKTVLLRRIVEECALRGVSAIVLDPNNDLARLGDPWPQPPGDWRPGDAESAAEYLAGTEVVVWTPGRIGGRPLSFHPLPDFAEVRGDADEFNASIEAAVAHLAPHARVANGTKSAVRGKAVLREALTYYARRGERDLARFVEMLAELPDGVSKLSTAVAMAADLAETLRAAMVNDPLLAGPGEAMDMGALLTPTTGKRARISVISFIGLPSEDQRQGFVSQLQLELFAWIKRNPAVDRPLGGLFVMDEAQTIAPSGTWTASTQSTILLASQARKYGLGLLLATQAPKGVHNQIVGNATTQFFGRLNSPAQIAAATEMARAKNSSVGDISRLERGQFYATGENFGFRRMRAPLCLSHHPPSPLRVEEVLERARDDGPP</sequence>
<evidence type="ECO:0000313" key="4">
    <source>
        <dbReference type="Proteomes" id="UP000063699"/>
    </source>
</evidence>
<dbReference type="EMBL" id="CP012752">
    <property type="protein sequence ID" value="ALG06194.1"/>
    <property type="molecule type" value="Genomic_DNA"/>
</dbReference>
<proteinExistence type="predicted"/>
<evidence type="ECO:0000259" key="2">
    <source>
        <dbReference type="SMART" id="SM00382"/>
    </source>
</evidence>
<dbReference type="Pfam" id="PF01935">
    <property type="entry name" value="DUF87"/>
    <property type="match status" value="1"/>
</dbReference>
<feature type="region of interest" description="Disordered" evidence="1">
    <location>
        <begin position="606"/>
        <end position="630"/>
    </location>
</feature>
<dbReference type="Gene3D" id="3.40.50.300">
    <property type="entry name" value="P-loop containing nucleotide triphosphate hydrolases"/>
    <property type="match status" value="2"/>
</dbReference>
<dbReference type="Proteomes" id="UP000063699">
    <property type="component" value="Chromosome"/>
</dbReference>
<keyword evidence="4" id="KW-1185">Reference proteome</keyword>
<dbReference type="InterPro" id="IPR003593">
    <property type="entry name" value="AAA+_ATPase"/>
</dbReference>
<gene>
    <name evidence="3" type="ORF">AOZ06_03975</name>
</gene>
<dbReference type="KEGG" id="kphy:AOZ06_03975"/>
<organism evidence="3 4">
    <name type="scientific">Kibdelosporangium phytohabitans</name>
    <dbReference type="NCBI Taxonomy" id="860235"/>
    <lineage>
        <taxon>Bacteria</taxon>
        <taxon>Bacillati</taxon>
        <taxon>Actinomycetota</taxon>
        <taxon>Actinomycetes</taxon>
        <taxon>Pseudonocardiales</taxon>
        <taxon>Pseudonocardiaceae</taxon>
        <taxon>Kibdelosporangium</taxon>
    </lineage>
</organism>
<dbReference type="InterPro" id="IPR027417">
    <property type="entry name" value="P-loop_NTPase"/>
</dbReference>
<evidence type="ECO:0000256" key="1">
    <source>
        <dbReference type="SAM" id="MobiDB-lite"/>
    </source>
</evidence>
<dbReference type="InterPro" id="IPR002789">
    <property type="entry name" value="HerA_central"/>
</dbReference>
<dbReference type="SMART" id="SM00382">
    <property type="entry name" value="AAA"/>
    <property type="match status" value="2"/>
</dbReference>
<dbReference type="InterPro" id="IPR051162">
    <property type="entry name" value="T4SS_component"/>
</dbReference>
<dbReference type="PANTHER" id="PTHR30121">
    <property type="entry name" value="UNCHARACTERIZED PROTEIN YJGR-RELATED"/>
    <property type="match status" value="1"/>
</dbReference>
<reference evidence="3" key="1">
    <citation type="submission" date="2015-07" db="EMBL/GenBank/DDBJ databases">
        <title>Genome sequencing of Kibdelosporangium phytohabitans.</title>
        <authorList>
            <person name="Qin S."/>
            <person name="Xing K."/>
        </authorList>
    </citation>
    <scope>NUCLEOTIDE SEQUENCE [LARGE SCALE GENOMIC DNA]</scope>
    <source>
        <strain evidence="3">KLBMP1111</strain>
    </source>
</reference>
<dbReference type="RefSeq" id="WP_054288170.1">
    <property type="nucleotide sequence ID" value="NZ_CP012752.1"/>
</dbReference>
<dbReference type="CDD" id="cd01127">
    <property type="entry name" value="TrwB_TraG_TraD_VirD4"/>
    <property type="match status" value="1"/>
</dbReference>
<name>A0A0N9HTG5_9PSEU</name>
<dbReference type="SUPFAM" id="SSF52540">
    <property type="entry name" value="P-loop containing nucleoside triphosphate hydrolases"/>
    <property type="match status" value="2"/>
</dbReference>